<accession>A0A060WMD0</accession>
<dbReference type="GO" id="GO:0080090">
    <property type="term" value="P:regulation of primary metabolic process"/>
    <property type="evidence" value="ECO:0007669"/>
    <property type="project" value="UniProtKB-ARBA"/>
</dbReference>
<dbReference type="InterPro" id="IPR045093">
    <property type="entry name" value="Cullin"/>
</dbReference>
<dbReference type="FunFam" id="1.20.1310.10:FF:000002">
    <property type="entry name" value="cullin-3 isoform X1"/>
    <property type="match status" value="1"/>
</dbReference>
<dbReference type="AlphaFoldDB" id="A0A060WMD0"/>
<evidence type="ECO:0000256" key="1">
    <source>
        <dbReference type="ARBA" id="ARBA00004123"/>
    </source>
</evidence>
<evidence type="ECO:0000256" key="2">
    <source>
        <dbReference type="ARBA" id="ARBA00004906"/>
    </source>
</evidence>
<dbReference type="InterPro" id="IPR036388">
    <property type="entry name" value="WH-like_DNA-bd_sf"/>
</dbReference>
<evidence type="ECO:0000256" key="6">
    <source>
        <dbReference type="ARBA" id="ARBA00023242"/>
    </source>
</evidence>
<evidence type="ECO:0000256" key="5">
    <source>
        <dbReference type="ARBA" id="ARBA00022843"/>
    </source>
</evidence>
<dbReference type="FunFam" id="3.30.230.130:FF:000002">
    <property type="entry name" value="cullin-3 isoform X1"/>
    <property type="match status" value="1"/>
</dbReference>
<proteinExistence type="inferred from homology"/>
<dbReference type="InterPro" id="IPR036317">
    <property type="entry name" value="Cullin_homology_sf"/>
</dbReference>
<organism evidence="11 12">
    <name type="scientific">Oncorhynchus mykiss</name>
    <name type="common">Rainbow trout</name>
    <name type="synonym">Salmo gairdneri</name>
    <dbReference type="NCBI Taxonomy" id="8022"/>
    <lineage>
        <taxon>Eukaryota</taxon>
        <taxon>Metazoa</taxon>
        <taxon>Chordata</taxon>
        <taxon>Craniata</taxon>
        <taxon>Vertebrata</taxon>
        <taxon>Euteleostomi</taxon>
        <taxon>Actinopterygii</taxon>
        <taxon>Neopterygii</taxon>
        <taxon>Teleostei</taxon>
        <taxon>Protacanthopterygii</taxon>
        <taxon>Salmoniformes</taxon>
        <taxon>Salmonidae</taxon>
        <taxon>Salmoninae</taxon>
        <taxon>Oncorhynchus</taxon>
    </lineage>
</organism>
<dbReference type="Pfam" id="PF00888">
    <property type="entry name" value="Cullin"/>
    <property type="match status" value="1"/>
</dbReference>
<evidence type="ECO:0000256" key="9">
    <source>
        <dbReference type="SAM" id="MobiDB-lite"/>
    </source>
</evidence>
<feature type="region of interest" description="Disordered" evidence="9">
    <location>
        <begin position="674"/>
        <end position="695"/>
    </location>
</feature>
<evidence type="ECO:0000313" key="12">
    <source>
        <dbReference type="Proteomes" id="UP000193380"/>
    </source>
</evidence>
<dbReference type="InterPro" id="IPR016158">
    <property type="entry name" value="Cullin_homology"/>
</dbReference>
<evidence type="ECO:0000256" key="3">
    <source>
        <dbReference type="ARBA" id="ARBA00006019"/>
    </source>
</evidence>
<dbReference type="InterPro" id="IPR036390">
    <property type="entry name" value="WH_DNA-bd_sf"/>
</dbReference>
<gene>
    <name evidence="11" type="ORF">GSONMT00003628001</name>
</gene>
<reference evidence="11" key="1">
    <citation type="journal article" date="2014" name="Nat. Commun.">
        <title>The rainbow trout genome provides novel insights into evolution after whole-genome duplication in vertebrates.</title>
        <authorList>
            <person name="Berthelot C."/>
            <person name="Brunet F."/>
            <person name="Chalopin D."/>
            <person name="Juanchich A."/>
            <person name="Bernard M."/>
            <person name="Noel B."/>
            <person name="Bento P."/>
            <person name="Da Silva C."/>
            <person name="Labadie K."/>
            <person name="Alberti A."/>
            <person name="Aury J.M."/>
            <person name="Louis A."/>
            <person name="Dehais P."/>
            <person name="Bardou P."/>
            <person name="Montfort J."/>
            <person name="Klopp C."/>
            <person name="Cabau C."/>
            <person name="Gaspin C."/>
            <person name="Thorgaard G.H."/>
            <person name="Boussaha M."/>
            <person name="Quillet E."/>
            <person name="Guyomard R."/>
            <person name="Galiana D."/>
            <person name="Bobe J."/>
            <person name="Volff J.N."/>
            <person name="Genet C."/>
            <person name="Wincker P."/>
            <person name="Jaillon O."/>
            <person name="Roest Crollius H."/>
            <person name="Guiguen Y."/>
        </authorList>
    </citation>
    <scope>NUCLEOTIDE SEQUENCE [LARGE SCALE GENOMIC DNA]</scope>
</reference>
<dbReference type="InterPro" id="IPR001373">
    <property type="entry name" value="Cullin_N"/>
</dbReference>
<dbReference type="InterPro" id="IPR016159">
    <property type="entry name" value="Cullin_repeat-like_dom_sf"/>
</dbReference>
<dbReference type="Pfam" id="PF26557">
    <property type="entry name" value="Cullin_AB"/>
    <property type="match status" value="1"/>
</dbReference>
<dbReference type="Gene3D" id="1.10.10.10">
    <property type="entry name" value="Winged helix-like DNA-binding domain superfamily/Winged helix DNA-binding domain"/>
    <property type="match status" value="1"/>
</dbReference>
<dbReference type="SMART" id="SM00182">
    <property type="entry name" value="CULLIN"/>
    <property type="match status" value="1"/>
</dbReference>
<dbReference type="GO" id="GO:0006950">
    <property type="term" value="P:response to stress"/>
    <property type="evidence" value="ECO:0007669"/>
    <property type="project" value="UniProtKB-ARBA"/>
</dbReference>
<keyword evidence="4" id="KW-1017">Isopeptide bond</keyword>
<dbReference type="SMART" id="SM00884">
    <property type="entry name" value="Cullin_Nedd8"/>
    <property type="match status" value="1"/>
</dbReference>
<dbReference type="GO" id="GO:0007165">
    <property type="term" value="P:signal transduction"/>
    <property type="evidence" value="ECO:0007669"/>
    <property type="project" value="UniProtKB-ARBA"/>
</dbReference>
<comment type="similarity">
    <text evidence="3 7 8">Belongs to the cullin family.</text>
</comment>
<dbReference type="Pfam" id="PF10557">
    <property type="entry name" value="Cullin_Nedd8"/>
    <property type="match status" value="1"/>
</dbReference>
<evidence type="ECO:0000256" key="4">
    <source>
        <dbReference type="ARBA" id="ARBA00022499"/>
    </source>
</evidence>
<sequence>MSNLKGGVKKDTKMRIRAFPMTMDEKYVNNIWDLLKNAIQEIQRKNNSGLSFEELYRNAYTMVLHKHGEKLYTGLREVVTEHLVNKVREDVLNSLNNNFLQTLNQAWNDHQTAMVMIRDILMYMDRVYVQQNNVENVYNLGLIIFRDQVVRYGCIRDHLRQTLLDMIARERKGEVVDRGAIRNACQMLMILGLEGRTVYEEDFEAPFLEMSAEFFQVGWATLETNSFLNIFFYPFFSPISWYLIVLSHRYNSRTGSGETKVESHASSDTQPNQAALLLNTARIQPGSQPHQYLGCMYKLFSRVPNGLKTMCECMSSYLREQGKALVSEEGEGKNPVDYIQGLLDLKTRFDRFLLESFNNDRLFKQTIAGDFEYFLNLNSRSPEYLSLFIDDKLKKGVKGLTEQEVESILDKAMVLFRFMQEKDVFERYYKQHLARRLLTNKSVSDDSEKNMISKLKTECGCQFTSKLEGMFRDMSISNTTMDEFRQHLQSTGVSLGGVDLTVRVLTTGYWPTQSATPKCTIPPSPRHAFEVFRRFYLAKHSGRQLTLQHHMGSADLNATFHGLIKKEDGSEVGVGGAQVTGSNTRKHILQVSTFQMTILMLFNNREKSTFEEIQQETDIPERELVRALQSLACGKPTQRVLTKEPKSKEIENGHVFTVNDQFTSKLHRVKIQTVAAKQGESDPERKETRQKVDDDRKHEIEAAIVRIMKSRKKMQHNILVAEVTQQLRARFLPSPVVIKKRIEGLIEREYLARTPEDRKVYTYVA</sequence>
<dbReference type="PANTHER" id="PTHR11932">
    <property type="entry name" value="CULLIN"/>
    <property type="match status" value="1"/>
</dbReference>
<protein>
    <recommendedName>
        <fullName evidence="10">Cullin family profile domain-containing protein</fullName>
    </recommendedName>
</protein>
<dbReference type="GO" id="GO:0010468">
    <property type="term" value="P:regulation of gene expression"/>
    <property type="evidence" value="ECO:0007669"/>
    <property type="project" value="UniProtKB-ARBA"/>
</dbReference>
<evidence type="ECO:0000256" key="7">
    <source>
        <dbReference type="PROSITE-ProRule" id="PRU00330"/>
    </source>
</evidence>
<dbReference type="GO" id="GO:0000209">
    <property type="term" value="P:protein polyubiquitination"/>
    <property type="evidence" value="ECO:0007669"/>
    <property type="project" value="UniProtKB-ARBA"/>
</dbReference>
<dbReference type="FunFam" id="1.20.1310.10:FF:000006">
    <property type="entry name" value="Cullin 3"/>
    <property type="match status" value="1"/>
</dbReference>
<dbReference type="Gene3D" id="3.30.230.130">
    <property type="entry name" value="Cullin, Chain C, Domain 2"/>
    <property type="match status" value="1"/>
</dbReference>
<evidence type="ECO:0000313" key="11">
    <source>
        <dbReference type="EMBL" id="CDQ68261.1"/>
    </source>
</evidence>
<dbReference type="UniPathway" id="UPA00143"/>
<dbReference type="InterPro" id="IPR016157">
    <property type="entry name" value="Cullin_CS"/>
</dbReference>
<dbReference type="SUPFAM" id="SSF75632">
    <property type="entry name" value="Cullin homology domain"/>
    <property type="match status" value="1"/>
</dbReference>
<dbReference type="GO" id="GO:0031461">
    <property type="term" value="C:cullin-RING ubiquitin ligase complex"/>
    <property type="evidence" value="ECO:0007669"/>
    <property type="project" value="InterPro"/>
</dbReference>
<dbReference type="FunFam" id="1.10.10.10:FF:000091">
    <property type="entry name" value="Cullin 3"/>
    <property type="match status" value="1"/>
</dbReference>
<dbReference type="InterPro" id="IPR059120">
    <property type="entry name" value="Cullin-like_AB"/>
</dbReference>
<dbReference type="FunFam" id="1.20.1310.10:FF:000001">
    <property type="entry name" value="Cullin 3"/>
    <property type="match status" value="1"/>
</dbReference>
<keyword evidence="5" id="KW-0832">Ubl conjugation</keyword>
<keyword evidence="6" id="KW-0539">Nucleus</keyword>
<reference evidence="11" key="2">
    <citation type="submission" date="2014-03" db="EMBL/GenBank/DDBJ databases">
        <authorList>
            <person name="Genoscope - CEA"/>
        </authorList>
    </citation>
    <scope>NUCLEOTIDE SEQUENCE</scope>
</reference>
<dbReference type="GO" id="GO:0005634">
    <property type="term" value="C:nucleus"/>
    <property type="evidence" value="ECO:0007669"/>
    <property type="project" value="UniProtKB-SubCell"/>
</dbReference>
<dbReference type="GO" id="GO:0031625">
    <property type="term" value="F:ubiquitin protein ligase binding"/>
    <property type="evidence" value="ECO:0007669"/>
    <property type="project" value="InterPro"/>
</dbReference>
<dbReference type="InterPro" id="IPR019559">
    <property type="entry name" value="Cullin_neddylation_domain"/>
</dbReference>
<feature type="domain" description="Cullin family profile" evidence="10">
    <location>
        <begin position="380"/>
        <end position="632"/>
    </location>
</feature>
<dbReference type="SUPFAM" id="SSF46785">
    <property type="entry name" value="Winged helix' DNA-binding domain"/>
    <property type="match status" value="1"/>
</dbReference>
<dbReference type="PROSITE" id="PS50069">
    <property type="entry name" value="CULLIN_2"/>
    <property type="match status" value="1"/>
</dbReference>
<evidence type="ECO:0000256" key="8">
    <source>
        <dbReference type="RuleBase" id="RU003829"/>
    </source>
</evidence>
<dbReference type="STRING" id="8022.A0A060WMD0"/>
<dbReference type="SUPFAM" id="SSF74788">
    <property type="entry name" value="Cullin repeat-like"/>
    <property type="match status" value="2"/>
</dbReference>
<dbReference type="EMBL" id="FR904618">
    <property type="protein sequence ID" value="CDQ68261.1"/>
    <property type="molecule type" value="Genomic_DNA"/>
</dbReference>
<dbReference type="PROSITE" id="PS01256">
    <property type="entry name" value="CULLIN_1"/>
    <property type="match status" value="1"/>
</dbReference>
<feature type="compositionally biased region" description="Basic and acidic residues" evidence="9">
    <location>
        <begin position="679"/>
        <end position="695"/>
    </location>
</feature>
<dbReference type="GO" id="GO:0005737">
    <property type="term" value="C:cytoplasm"/>
    <property type="evidence" value="ECO:0007669"/>
    <property type="project" value="UniProtKB-ARBA"/>
</dbReference>
<dbReference type="GO" id="GO:0000278">
    <property type="term" value="P:mitotic cell cycle"/>
    <property type="evidence" value="ECO:0007669"/>
    <property type="project" value="UniProtKB-ARBA"/>
</dbReference>
<dbReference type="PaxDb" id="8022-A0A060WMD0"/>
<dbReference type="Proteomes" id="UP000193380">
    <property type="component" value="Unassembled WGS sequence"/>
</dbReference>
<evidence type="ECO:0000259" key="10">
    <source>
        <dbReference type="PROSITE" id="PS50069"/>
    </source>
</evidence>
<comment type="pathway">
    <text evidence="2">Protein modification; protein ubiquitination.</text>
</comment>
<name>A0A060WMD0_ONCMY</name>
<dbReference type="GO" id="GO:0006915">
    <property type="term" value="P:apoptotic process"/>
    <property type="evidence" value="ECO:0007669"/>
    <property type="project" value="UniProtKB-ARBA"/>
</dbReference>
<comment type="subcellular location">
    <subcellularLocation>
        <location evidence="1">Nucleus</location>
    </subcellularLocation>
</comment>
<dbReference type="Gene3D" id="1.20.1310.10">
    <property type="entry name" value="Cullin Repeats"/>
    <property type="match status" value="4"/>
</dbReference>
<dbReference type="GO" id="GO:0043161">
    <property type="term" value="P:proteasome-mediated ubiquitin-dependent protein catabolic process"/>
    <property type="evidence" value="ECO:0007669"/>
    <property type="project" value="UniProtKB-ARBA"/>
</dbReference>